<dbReference type="Pfam" id="PF02194">
    <property type="entry name" value="PXA"/>
    <property type="match status" value="1"/>
</dbReference>
<evidence type="ECO:0000313" key="6">
    <source>
        <dbReference type="Proteomes" id="UP000001593"/>
    </source>
</evidence>
<dbReference type="InterPro" id="IPR003114">
    <property type="entry name" value="Phox_assoc"/>
</dbReference>
<feature type="domain" description="PXA" evidence="4">
    <location>
        <begin position="49"/>
        <end position="235"/>
    </location>
</feature>
<dbReference type="PROSITE" id="PS51207">
    <property type="entry name" value="PXA"/>
    <property type="match status" value="1"/>
</dbReference>
<dbReference type="HOGENOM" id="CLU_005899_1_0_1"/>
<gene>
    <name evidence="5" type="ORF">NEMVEDRAFT_v1g116290</name>
</gene>
<protein>
    <recommendedName>
        <fullName evidence="7">Sorting nexin 13</fullName>
    </recommendedName>
</protein>
<dbReference type="OMA" id="CETINNT"/>
<evidence type="ECO:0000259" key="2">
    <source>
        <dbReference type="PROSITE" id="PS50132"/>
    </source>
</evidence>
<evidence type="ECO:0000256" key="1">
    <source>
        <dbReference type="ARBA" id="ARBA00010883"/>
    </source>
</evidence>
<dbReference type="SMART" id="SM00315">
    <property type="entry name" value="RGS"/>
    <property type="match status" value="1"/>
</dbReference>
<feature type="domain" description="RGS" evidence="2">
    <location>
        <begin position="320"/>
        <end position="447"/>
    </location>
</feature>
<dbReference type="eggNOG" id="KOG2101">
    <property type="taxonomic scope" value="Eukaryota"/>
</dbReference>
<dbReference type="InterPro" id="IPR036871">
    <property type="entry name" value="PX_dom_sf"/>
</dbReference>
<evidence type="ECO:0000259" key="3">
    <source>
        <dbReference type="PROSITE" id="PS50195"/>
    </source>
</evidence>
<dbReference type="InterPro" id="IPR037437">
    <property type="entry name" value="SNX13_PX"/>
</dbReference>
<dbReference type="PROSITE" id="PS50195">
    <property type="entry name" value="PX"/>
    <property type="match status" value="1"/>
</dbReference>
<dbReference type="Proteomes" id="UP000001593">
    <property type="component" value="Unassembled WGS sequence"/>
</dbReference>
<dbReference type="CDD" id="cd06873">
    <property type="entry name" value="PX_SNX13"/>
    <property type="match status" value="1"/>
</dbReference>
<dbReference type="Gene3D" id="1.10.167.10">
    <property type="entry name" value="Regulator of G-protein Signalling 4, domain 2"/>
    <property type="match status" value="1"/>
</dbReference>
<dbReference type="Pfam" id="PF00615">
    <property type="entry name" value="RGS"/>
    <property type="match status" value="1"/>
</dbReference>
<proteinExistence type="inferred from homology"/>
<dbReference type="AlphaFoldDB" id="A7SFD4"/>
<evidence type="ECO:0000259" key="4">
    <source>
        <dbReference type="PROSITE" id="PS51207"/>
    </source>
</evidence>
<reference evidence="5 6" key="1">
    <citation type="journal article" date="2007" name="Science">
        <title>Sea anemone genome reveals ancestral eumetazoan gene repertoire and genomic organization.</title>
        <authorList>
            <person name="Putnam N.H."/>
            <person name="Srivastava M."/>
            <person name="Hellsten U."/>
            <person name="Dirks B."/>
            <person name="Chapman J."/>
            <person name="Salamov A."/>
            <person name="Terry A."/>
            <person name="Shapiro H."/>
            <person name="Lindquist E."/>
            <person name="Kapitonov V.V."/>
            <person name="Jurka J."/>
            <person name="Genikhovich G."/>
            <person name="Grigoriev I.V."/>
            <person name="Lucas S.M."/>
            <person name="Steele R.E."/>
            <person name="Finnerty J.R."/>
            <person name="Technau U."/>
            <person name="Martindale M.Q."/>
            <person name="Rokhsar D.S."/>
        </authorList>
    </citation>
    <scope>NUCLEOTIDE SEQUENCE [LARGE SCALE GENOMIC DNA]</scope>
    <source>
        <strain evidence="6">CH2 X CH6</strain>
    </source>
</reference>
<accession>A7SFD4</accession>
<dbReference type="PANTHER" id="PTHR22775:SF3">
    <property type="entry name" value="SORTING NEXIN-13"/>
    <property type="match status" value="1"/>
</dbReference>
<dbReference type="GO" id="GO:0035091">
    <property type="term" value="F:phosphatidylinositol binding"/>
    <property type="evidence" value="ECO:0000318"/>
    <property type="project" value="GO_Central"/>
</dbReference>
<dbReference type="SMART" id="SM00312">
    <property type="entry name" value="PX"/>
    <property type="match status" value="1"/>
</dbReference>
<dbReference type="PhylomeDB" id="A7SFD4"/>
<dbReference type="InterPro" id="IPR013937">
    <property type="entry name" value="Sorting_nexin_C"/>
</dbReference>
<dbReference type="SMART" id="SM00313">
    <property type="entry name" value="PXA"/>
    <property type="match status" value="1"/>
</dbReference>
<dbReference type="Pfam" id="PF08628">
    <property type="entry name" value="Nexin_C"/>
    <property type="match status" value="1"/>
</dbReference>
<dbReference type="GO" id="GO:0005769">
    <property type="term" value="C:early endosome"/>
    <property type="evidence" value="ECO:0000318"/>
    <property type="project" value="GO_Central"/>
</dbReference>
<name>A7SFD4_NEMVE</name>
<dbReference type="SUPFAM" id="SSF48097">
    <property type="entry name" value="Regulator of G-protein signaling, RGS"/>
    <property type="match status" value="1"/>
</dbReference>
<dbReference type="EMBL" id="DS469643">
    <property type="protein sequence ID" value="EDO37622.1"/>
    <property type="molecule type" value="Genomic_DNA"/>
</dbReference>
<dbReference type="InterPro" id="IPR036305">
    <property type="entry name" value="RGS_sf"/>
</dbReference>
<dbReference type="InterPro" id="IPR016137">
    <property type="entry name" value="RGS"/>
</dbReference>
<dbReference type="PANTHER" id="PTHR22775">
    <property type="entry name" value="SORTING NEXIN"/>
    <property type="match status" value="1"/>
</dbReference>
<dbReference type="Pfam" id="PF00787">
    <property type="entry name" value="PX"/>
    <property type="match status" value="1"/>
</dbReference>
<comment type="similarity">
    <text evidence="1">Belongs to the sorting nexin family.</text>
</comment>
<feature type="non-terminal residue" evidence="5">
    <location>
        <position position="872"/>
    </location>
</feature>
<organism evidence="5 6">
    <name type="scientific">Nematostella vectensis</name>
    <name type="common">Starlet sea anemone</name>
    <dbReference type="NCBI Taxonomy" id="45351"/>
    <lineage>
        <taxon>Eukaryota</taxon>
        <taxon>Metazoa</taxon>
        <taxon>Cnidaria</taxon>
        <taxon>Anthozoa</taxon>
        <taxon>Hexacorallia</taxon>
        <taxon>Actiniaria</taxon>
        <taxon>Edwardsiidae</taxon>
        <taxon>Nematostella</taxon>
    </lineage>
</organism>
<dbReference type="InterPro" id="IPR044926">
    <property type="entry name" value="RGS_subdomain_2"/>
</dbReference>
<sequence>WGYTQSTERMALTEHAHLLSSRPGLQTILEKVWESNKTSYKMDKRLTGSSIIDEPLQEVLQFFFRDFVHGWYYQISTDEGFLYDLRHTLQRALIAFANRSKDVEWVSFLTTRFVDDITNHLKIFRKARQRLEKLQKDGEETVDIENLFFQIEAEMENDICRDKICLADKREKEYLCDISEMLLYLLLPPEDFHNKPLRYFFREVIATCVLLPTAQLVCDPDYINQTVVWLCKESTFTKDAFLTIISSGDDVQAVKNKVDVEIAKLRAHDSETSDVAVRQQLSSLLFVKKLCHAKEHHLEYEDLVSVNKLFVPSQPVPVLPLHILLQDNIALSYFIEFMNSMNGQVYLYFWLAVESFRVTAEQQLSVSMERQLSQDSSSSLPADLGDLRTAAKSIFDQYLSEQADAKVDLPKDMVKKTWKKVSQEEPCPDCFDEAQKWVFEILGQDQFYTSFLNSQTYMRCLIELDVLKERSGNFMSQLEQNLLFGFPVLGEKLWSSDDDLRLTASINQIGLCKDNGKTYAVYAISVFRATQEGTNSWTIYRRYSDFDDLHMHLKNKFGPLPNLLLPGKRTFRNMDKDFLEKRRAALDSYIQTLLSTDFLDKYPGMFEVVANFLEHGKYAREKGQFARKVDNMKHSVHNVSHAIKTVPLGLSGGMQKIFTNKVCLLQYRLLITQRSSFVFFRLLIPLCESYCFTPLIKPQVDDDDNIALRVLLLLMDEIFDLKDRNLWLRRRIIVLLRQIIKTTYGDRINRKIVESVNWMTSAEQIAEYVKMFRESFWPGGVLAESAPERASDIKLRTRVAAKTKMYGSIPDDLKRFLGTEVTLDGICRVFDTFQYTSLNKRLMYLLCEGMLEQLFPDNKFSEIFRKIHAKST</sequence>
<dbReference type="PROSITE" id="PS50132">
    <property type="entry name" value="RGS"/>
    <property type="match status" value="1"/>
</dbReference>
<dbReference type="Gene3D" id="3.30.1520.10">
    <property type="entry name" value="Phox-like domain"/>
    <property type="match status" value="1"/>
</dbReference>
<dbReference type="InParanoid" id="A7SFD4"/>
<evidence type="ECO:0000313" key="5">
    <source>
        <dbReference type="EMBL" id="EDO37622.1"/>
    </source>
</evidence>
<keyword evidence="6" id="KW-1185">Reference proteome</keyword>
<feature type="domain" description="PX" evidence="3">
    <location>
        <begin position="500"/>
        <end position="619"/>
    </location>
</feature>
<evidence type="ECO:0008006" key="7">
    <source>
        <dbReference type="Google" id="ProtNLM"/>
    </source>
</evidence>
<dbReference type="SUPFAM" id="SSF64268">
    <property type="entry name" value="PX domain"/>
    <property type="match status" value="1"/>
</dbReference>
<dbReference type="InterPro" id="IPR001683">
    <property type="entry name" value="PX_dom"/>
</dbReference>
<dbReference type="STRING" id="45351.A7SFD4"/>